<accession>A0A4U1B348</accession>
<dbReference type="Pfam" id="PF00108">
    <property type="entry name" value="Thiolase_N"/>
    <property type="match status" value="1"/>
</dbReference>
<dbReference type="InterPro" id="IPR020617">
    <property type="entry name" value="Thiolase_C"/>
</dbReference>
<dbReference type="CDD" id="cd00751">
    <property type="entry name" value="thiolase"/>
    <property type="match status" value="1"/>
</dbReference>
<keyword evidence="4 8" id="KW-0276">Fatty acid metabolism</keyword>
<name>A0A4U1B348_9GAMM</name>
<evidence type="ECO:0000256" key="3">
    <source>
        <dbReference type="ARBA" id="ARBA00022679"/>
    </source>
</evidence>
<evidence type="ECO:0000256" key="6">
    <source>
        <dbReference type="ARBA" id="ARBA00023098"/>
    </source>
</evidence>
<dbReference type="InterPro" id="IPR020616">
    <property type="entry name" value="Thiolase_N"/>
</dbReference>
<dbReference type="NCBIfam" id="TIGR01930">
    <property type="entry name" value="AcCoA-C-Actrans"/>
    <property type="match status" value="1"/>
</dbReference>
<organism evidence="13 14">
    <name type="scientific">Thalassotalea mangrovi</name>
    <dbReference type="NCBI Taxonomy" id="2572245"/>
    <lineage>
        <taxon>Bacteria</taxon>
        <taxon>Pseudomonadati</taxon>
        <taxon>Pseudomonadota</taxon>
        <taxon>Gammaproteobacteria</taxon>
        <taxon>Alteromonadales</taxon>
        <taxon>Colwelliaceae</taxon>
        <taxon>Thalassotalea</taxon>
    </lineage>
</organism>
<dbReference type="FunFam" id="3.40.47.10:FF:000011">
    <property type="entry name" value="3-ketoacyl-CoA thiolase"/>
    <property type="match status" value="1"/>
</dbReference>
<feature type="active site" description="Proton acceptor" evidence="8 9">
    <location>
        <position position="422"/>
    </location>
</feature>
<comment type="catalytic activity">
    <reaction evidence="8">
        <text>an acyl-CoA + acetyl-CoA = a 3-oxoacyl-CoA + CoA</text>
        <dbReference type="Rhea" id="RHEA:21564"/>
        <dbReference type="ChEBI" id="CHEBI:57287"/>
        <dbReference type="ChEBI" id="CHEBI:57288"/>
        <dbReference type="ChEBI" id="CHEBI:58342"/>
        <dbReference type="ChEBI" id="CHEBI:90726"/>
        <dbReference type="EC" id="2.3.1.16"/>
    </reaction>
</comment>
<dbReference type="EC" id="2.3.1.16" evidence="8"/>
<evidence type="ECO:0000256" key="9">
    <source>
        <dbReference type="PIRSR" id="PIRSR000429-1"/>
    </source>
</evidence>
<dbReference type="InterPro" id="IPR050521">
    <property type="entry name" value="3-ketoacyl-CoA_Thiolase"/>
</dbReference>
<proteinExistence type="inferred from homology"/>
<dbReference type="Gene3D" id="3.40.47.10">
    <property type="match status" value="1"/>
</dbReference>
<reference evidence="13 14" key="1">
    <citation type="submission" date="2019-04" db="EMBL/GenBank/DDBJ databases">
        <title>Thalassotalea guangxiensis sp. nov., isolated from sediment of the coastal wetland.</title>
        <authorList>
            <person name="Zheng S."/>
            <person name="Zhang D."/>
        </authorList>
    </citation>
    <scope>NUCLEOTIDE SEQUENCE [LARGE SCALE GENOMIC DNA]</scope>
    <source>
        <strain evidence="13 14">ZS-4</strain>
    </source>
</reference>
<dbReference type="HAMAP" id="MF_01618">
    <property type="entry name" value="FadI"/>
    <property type="match status" value="1"/>
</dbReference>
<dbReference type="RefSeq" id="WP_136736566.1">
    <property type="nucleotide sequence ID" value="NZ_SWDB01000031.1"/>
</dbReference>
<dbReference type="InterPro" id="IPR002155">
    <property type="entry name" value="Thiolase"/>
</dbReference>
<dbReference type="InterPro" id="IPR020613">
    <property type="entry name" value="Thiolase_CS"/>
</dbReference>
<keyword evidence="6 8" id="KW-0443">Lipid metabolism</keyword>
<dbReference type="GO" id="GO:0006635">
    <property type="term" value="P:fatty acid beta-oxidation"/>
    <property type="evidence" value="ECO:0007669"/>
    <property type="project" value="UniProtKB-UniRule"/>
</dbReference>
<dbReference type="NCBIfam" id="NF006516">
    <property type="entry name" value="PRK08963.1"/>
    <property type="match status" value="1"/>
</dbReference>
<evidence type="ECO:0000256" key="2">
    <source>
        <dbReference type="ARBA" id="ARBA00022490"/>
    </source>
</evidence>
<sequence>MTSMQSLKTAGGDRVAIVAGLRTPFAKQATAFHGVPAVDLGKMVVNELIAKHDLDPALIEQLVFGQVVQMPEAPNIAREIVLGTQMNVSTDAYSVSRACATSFQSTVNVAESILLGNIDVGIAGGADSTSVTPIGVSKKFARTLLDLSKAKTFSQRMKLISSLKFKDILPVPPAVAEYSTGLSMGQTAEQMAKTHQISRQAQDELAHRSHTLAAKTWASGVLGDEVMTAHPEPFDRFIDKDNCFRENSELAGYARLRPVFDRKHGSVTAANSTPLTDGAAAVLLMRESRAKELGYNILGYIRSYAFSAIDVWEDMLMGPSYATPMALKRAGLNLSDLDLIEMHEAFAAQALANIKMFASTKFAREKLGQDKAIGDIDMDKFNVLGGSLAYGHPFAATGARLITQTLNELKRRGGGLGLTTACAAGGLGAAMILEVE</sequence>
<evidence type="ECO:0000313" key="14">
    <source>
        <dbReference type="Proteomes" id="UP000307999"/>
    </source>
</evidence>
<evidence type="ECO:0000256" key="5">
    <source>
        <dbReference type="ARBA" id="ARBA00022963"/>
    </source>
</evidence>
<dbReference type="PIRSF" id="PIRSF000429">
    <property type="entry name" value="Ac-CoA_Ac_transf"/>
    <property type="match status" value="1"/>
</dbReference>
<evidence type="ECO:0000259" key="12">
    <source>
        <dbReference type="Pfam" id="PF02803"/>
    </source>
</evidence>
<feature type="domain" description="Thiolase C-terminal" evidence="12">
    <location>
        <begin position="296"/>
        <end position="434"/>
    </location>
</feature>
<dbReference type="SUPFAM" id="SSF53901">
    <property type="entry name" value="Thiolase-like"/>
    <property type="match status" value="2"/>
</dbReference>
<comment type="subunit">
    <text evidence="8">Heterotetramer of two alpha chains (FadJ) and two beta chains (FadI).</text>
</comment>
<gene>
    <name evidence="8 13" type="primary">fadI</name>
    <name evidence="13" type="ORF">E8M12_12745</name>
</gene>
<dbReference type="PANTHER" id="PTHR42689:SF1">
    <property type="entry name" value="ACETYL-COA ACYLTRANSFERASE FADA2 (3-KETOACYL-COA THIOLASE) (BETA-KETOTHIOLASE)-RELATED"/>
    <property type="match status" value="1"/>
</dbReference>
<keyword evidence="2 8" id="KW-0963">Cytoplasm</keyword>
<dbReference type="Proteomes" id="UP000307999">
    <property type="component" value="Unassembled WGS sequence"/>
</dbReference>
<dbReference type="InterPro" id="IPR016039">
    <property type="entry name" value="Thiolase-like"/>
</dbReference>
<dbReference type="PANTHER" id="PTHR42689">
    <property type="entry name" value="ACETYL-COA ACYLTRANSFERASE FADA2 (3-KETOACYL-COA THIOLASE) (BETA-KETOTHIOLASE)-RELATED"/>
    <property type="match status" value="1"/>
</dbReference>
<dbReference type="InterPro" id="IPR012806">
    <property type="entry name" value="Ac-CoA_C-AcTrfase_FadI"/>
</dbReference>
<dbReference type="Pfam" id="PF02803">
    <property type="entry name" value="Thiolase_C"/>
    <property type="match status" value="1"/>
</dbReference>
<protein>
    <recommendedName>
        <fullName evidence="8">3-ketoacyl-CoA thiolase</fullName>
        <ecNumber evidence="8">2.3.1.16</ecNumber>
    </recommendedName>
    <alternativeName>
        <fullName evidence="8">ACSs</fullName>
    </alternativeName>
    <alternativeName>
        <fullName evidence="8">Acetyl-CoA acyltransferase</fullName>
    </alternativeName>
    <alternativeName>
        <fullName evidence="8">Acyl-CoA ligase</fullName>
    </alternativeName>
    <alternativeName>
        <fullName evidence="8">Beta-ketothiolase</fullName>
    </alternativeName>
    <alternativeName>
        <fullName evidence="8">Fatty acid oxidation complex subunit beta</fullName>
    </alternativeName>
</protein>
<evidence type="ECO:0000256" key="4">
    <source>
        <dbReference type="ARBA" id="ARBA00022832"/>
    </source>
</evidence>
<keyword evidence="5 8" id="KW-0442">Lipid degradation</keyword>
<dbReference type="OrthoDB" id="1402717at2"/>
<dbReference type="UniPathway" id="UPA00659"/>
<feature type="domain" description="Thiolase N-terminal" evidence="11">
    <location>
        <begin position="15"/>
        <end position="288"/>
    </location>
</feature>
<evidence type="ECO:0000259" key="11">
    <source>
        <dbReference type="Pfam" id="PF00108"/>
    </source>
</evidence>
<dbReference type="NCBIfam" id="TIGR02446">
    <property type="entry name" value="FadI"/>
    <property type="match status" value="1"/>
</dbReference>
<dbReference type="PROSITE" id="PS00737">
    <property type="entry name" value="THIOLASE_2"/>
    <property type="match status" value="1"/>
</dbReference>
<dbReference type="GO" id="GO:0003988">
    <property type="term" value="F:acetyl-CoA C-acyltransferase activity"/>
    <property type="evidence" value="ECO:0007669"/>
    <property type="project" value="UniProtKB-UniRule"/>
</dbReference>
<keyword evidence="7 8" id="KW-0012">Acyltransferase</keyword>
<dbReference type="AlphaFoldDB" id="A0A4U1B348"/>
<evidence type="ECO:0000256" key="10">
    <source>
        <dbReference type="RuleBase" id="RU003557"/>
    </source>
</evidence>
<dbReference type="GO" id="GO:0005829">
    <property type="term" value="C:cytosol"/>
    <property type="evidence" value="ECO:0007669"/>
    <property type="project" value="TreeGrafter"/>
</dbReference>
<comment type="function">
    <text evidence="8">Catalyzes the final step of fatty acid oxidation in which acetyl-CoA is released and the CoA ester of a fatty acid two carbons shorter is formed.</text>
</comment>
<comment type="subcellular location">
    <subcellularLocation>
        <location evidence="8">Cytoplasm</location>
    </subcellularLocation>
</comment>
<dbReference type="PROSITE" id="PS00099">
    <property type="entry name" value="THIOLASE_3"/>
    <property type="match status" value="1"/>
</dbReference>
<evidence type="ECO:0000256" key="8">
    <source>
        <dbReference type="HAMAP-Rule" id="MF_01618"/>
    </source>
</evidence>
<comment type="similarity">
    <text evidence="1 8 10">Belongs to the thiolase-like superfamily. Thiolase family.</text>
</comment>
<evidence type="ECO:0000256" key="1">
    <source>
        <dbReference type="ARBA" id="ARBA00010982"/>
    </source>
</evidence>
<comment type="pathway">
    <text evidence="8">Lipid metabolism; fatty acid beta-oxidation.</text>
</comment>
<keyword evidence="14" id="KW-1185">Reference proteome</keyword>
<dbReference type="EMBL" id="SWDB01000031">
    <property type="protein sequence ID" value="TKB44074.1"/>
    <property type="molecule type" value="Genomic_DNA"/>
</dbReference>
<keyword evidence="3 8" id="KW-0808">Transferase</keyword>
<feature type="active site" description="Acyl-thioester intermediate" evidence="8 9">
    <location>
        <position position="99"/>
    </location>
</feature>
<evidence type="ECO:0000256" key="7">
    <source>
        <dbReference type="ARBA" id="ARBA00023315"/>
    </source>
</evidence>
<dbReference type="InterPro" id="IPR020610">
    <property type="entry name" value="Thiolase_AS"/>
</dbReference>
<evidence type="ECO:0000313" key="13">
    <source>
        <dbReference type="EMBL" id="TKB44074.1"/>
    </source>
</evidence>
<feature type="active site" description="Proton acceptor" evidence="8 9">
    <location>
        <position position="392"/>
    </location>
</feature>
<comment type="caution">
    <text evidence="13">The sequence shown here is derived from an EMBL/GenBank/DDBJ whole genome shotgun (WGS) entry which is preliminary data.</text>
</comment>